<proteinExistence type="predicted"/>
<evidence type="ECO:0000313" key="2">
    <source>
        <dbReference type="Proteomes" id="UP001148662"/>
    </source>
</evidence>
<dbReference type="EMBL" id="JANHOG010000228">
    <property type="protein sequence ID" value="KAJ3556593.1"/>
    <property type="molecule type" value="Genomic_DNA"/>
</dbReference>
<evidence type="ECO:0000313" key="1">
    <source>
        <dbReference type="EMBL" id="KAJ3556593.1"/>
    </source>
</evidence>
<accession>A0ACC1TAA2</accession>
<comment type="caution">
    <text evidence="1">The sequence shown here is derived from an EMBL/GenBank/DDBJ whole genome shotgun (WGS) entry which is preliminary data.</text>
</comment>
<gene>
    <name evidence="1" type="ORF">NM688_g1942</name>
</gene>
<sequence length="95" mass="10528">MSLEYPDEDTVAIFWDYENCEIPGAADASSITRGIRRIAHEYGAVTSFRAYLEVSELYSPRAVLARTTLQDCGVSLIDCPHNGRKEVADKMILGS</sequence>
<protein>
    <submittedName>
        <fullName evidence="1">Uncharacterized protein</fullName>
    </submittedName>
</protein>
<name>A0ACC1TAA2_9APHY</name>
<dbReference type="Proteomes" id="UP001148662">
    <property type="component" value="Unassembled WGS sequence"/>
</dbReference>
<organism evidence="1 2">
    <name type="scientific">Phlebia brevispora</name>
    <dbReference type="NCBI Taxonomy" id="194682"/>
    <lineage>
        <taxon>Eukaryota</taxon>
        <taxon>Fungi</taxon>
        <taxon>Dikarya</taxon>
        <taxon>Basidiomycota</taxon>
        <taxon>Agaricomycotina</taxon>
        <taxon>Agaricomycetes</taxon>
        <taxon>Polyporales</taxon>
        <taxon>Meruliaceae</taxon>
        <taxon>Phlebia</taxon>
    </lineage>
</organism>
<keyword evidence="2" id="KW-1185">Reference proteome</keyword>
<reference evidence="1" key="1">
    <citation type="submission" date="2022-07" db="EMBL/GenBank/DDBJ databases">
        <title>Genome Sequence of Phlebia brevispora.</title>
        <authorList>
            <person name="Buettner E."/>
        </authorList>
    </citation>
    <scope>NUCLEOTIDE SEQUENCE</scope>
    <source>
        <strain evidence="1">MPL23</strain>
    </source>
</reference>